<dbReference type="EMBL" id="JALLPJ020001361">
    <property type="protein sequence ID" value="KAL3767626.1"/>
    <property type="molecule type" value="Genomic_DNA"/>
</dbReference>
<reference evidence="2 3" key="1">
    <citation type="submission" date="2024-10" db="EMBL/GenBank/DDBJ databases">
        <title>Updated reference genomes for cyclostephanoid diatoms.</title>
        <authorList>
            <person name="Roberts W.R."/>
            <person name="Alverson A.J."/>
        </authorList>
    </citation>
    <scope>NUCLEOTIDE SEQUENCE [LARGE SCALE GENOMIC DNA]</scope>
    <source>
        <strain evidence="2 3">AJA010-31</strain>
    </source>
</reference>
<keyword evidence="3" id="KW-1185">Reference proteome</keyword>
<accession>A0ABD3MUJ8</accession>
<evidence type="ECO:0000313" key="3">
    <source>
        <dbReference type="Proteomes" id="UP001530400"/>
    </source>
</evidence>
<sequence>MRHIPHCLLFSPFEGADPSSHHDSSDDETFEPSSQALFSQPSFINAQPSTPIQPPAPLASQKYCKAPSAIVEVDHIPPEDEAIITAAAADLYPSIDTRRRPRLPIRVIQGNPSSGLSRPSITHSHTAHGRWKVSCTRLRERCVRDENCFAKAKSLQKRLHLYIKEEAEENCMVLYVSPISIREYSDEKRKHKNDWFSIFFDLAIQGFISPSRQAGPFVDYDHGNPGLTVLKSASQHMIDQPDNQLMLYCNSCTTCEESLSERLLILIEKHLHPKGHAGIAKSFTSGDSLKIKRALMDAFTNFTKLPGDPELHPDGSVITLPKFVGSTATGAANAGVNSKDLTNVKHKGIPFNFMMLYKKWATRTGHKHWRILLQSSPLLHVSLIDLCPCADE</sequence>
<protein>
    <submittedName>
        <fullName evidence="2">Uncharacterized protein</fullName>
    </submittedName>
</protein>
<evidence type="ECO:0000256" key="1">
    <source>
        <dbReference type="SAM" id="MobiDB-lite"/>
    </source>
</evidence>
<evidence type="ECO:0000313" key="2">
    <source>
        <dbReference type="EMBL" id="KAL3767626.1"/>
    </source>
</evidence>
<organism evidence="2 3">
    <name type="scientific">Cyclotella atomus</name>
    <dbReference type="NCBI Taxonomy" id="382360"/>
    <lineage>
        <taxon>Eukaryota</taxon>
        <taxon>Sar</taxon>
        <taxon>Stramenopiles</taxon>
        <taxon>Ochrophyta</taxon>
        <taxon>Bacillariophyta</taxon>
        <taxon>Coscinodiscophyceae</taxon>
        <taxon>Thalassiosirophycidae</taxon>
        <taxon>Stephanodiscales</taxon>
        <taxon>Stephanodiscaceae</taxon>
        <taxon>Cyclotella</taxon>
    </lineage>
</organism>
<gene>
    <name evidence="2" type="ORF">ACHAWO_011091</name>
</gene>
<proteinExistence type="predicted"/>
<feature type="region of interest" description="Disordered" evidence="1">
    <location>
        <begin position="15"/>
        <end position="35"/>
    </location>
</feature>
<comment type="caution">
    <text evidence="2">The sequence shown here is derived from an EMBL/GenBank/DDBJ whole genome shotgun (WGS) entry which is preliminary data.</text>
</comment>
<dbReference type="AlphaFoldDB" id="A0ABD3MUJ8"/>
<dbReference type="Proteomes" id="UP001530400">
    <property type="component" value="Unassembled WGS sequence"/>
</dbReference>
<name>A0ABD3MUJ8_9STRA</name>